<dbReference type="AlphaFoldDB" id="A0A127Q9F1"/>
<reference evidence="1 2" key="1">
    <citation type="submission" date="2015-11" db="EMBL/GenBank/DDBJ databases">
        <title>Exploring the genomic traits of fungus-feeding bacterial genus Collimonas.</title>
        <authorList>
            <person name="Song C."/>
            <person name="Schmidt R."/>
            <person name="de Jager V."/>
            <person name="Krzyzanowska D."/>
            <person name="Jongedijk E."/>
            <person name="Cankar K."/>
            <person name="Beekwilder J."/>
            <person name="van Veen A."/>
            <person name="de Boer W."/>
            <person name="van Veen J.A."/>
            <person name="Garbeva P."/>
        </authorList>
    </citation>
    <scope>NUCLEOTIDE SEQUENCE [LARGE SCALE GENOMIC DNA]</scope>
    <source>
        <strain evidence="1 2">Ter91</strain>
    </source>
</reference>
<evidence type="ECO:0000313" key="2">
    <source>
        <dbReference type="Proteomes" id="UP000074561"/>
    </source>
</evidence>
<accession>A0A127Q9F1</accession>
<proteinExistence type="predicted"/>
<dbReference type="KEGG" id="cpra:CPter91_4358"/>
<name>A0A127Q9F1_9BURK</name>
<sequence>MRVAMAHPASYMKPFSVFAKKQHKPFQAVIEDEAGQI</sequence>
<dbReference type="Proteomes" id="UP000074561">
    <property type="component" value="Chromosome"/>
</dbReference>
<dbReference type="PATRIC" id="fig|279113.9.peg.4323"/>
<protein>
    <submittedName>
        <fullName evidence="1">Uncharacterized protein</fullName>
    </submittedName>
</protein>
<gene>
    <name evidence="1" type="ORF">CPter91_4358</name>
</gene>
<evidence type="ECO:0000313" key="1">
    <source>
        <dbReference type="EMBL" id="AMP06668.1"/>
    </source>
</evidence>
<organism evidence="1 2">
    <name type="scientific">Collimonas pratensis</name>
    <dbReference type="NCBI Taxonomy" id="279113"/>
    <lineage>
        <taxon>Bacteria</taxon>
        <taxon>Pseudomonadati</taxon>
        <taxon>Pseudomonadota</taxon>
        <taxon>Betaproteobacteria</taxon>
        <taxon>Burkholderiales</taxon>
        <taxon>Oxalobacteraceae</taxon>
        <taxon>Collimonas</taxon>
    </lineage>
</organism>
<dbReference type="STRING" id="279113.CPter91_4358"/>
<dbReference type="EMBL" id="CP013234">
    <property type="protein sequence ID" value="AMP06668.1"/>
    <property type="molecule type" value="Genomic_DNA"/>
</dbReference>